<comment type="caution">
    <text evidence="8">The sequence shown here is derived from an EMBL/GenBank/DDBJ whole genome shotgun (WGS) entry which is preliminary data.</text>
</comment>
<keyword evidence="3 5" id="KW-1133">Transmembrane helix</keyword>
<feature type="transmembrane region" description="Helical" evidence="5">
    <location>
        <begin position="87"/>
        <end position="109"/>
    </location>
</feature>
<dbReference type="OrthoDB" id="272778at2759"/>
<proteinExistence type="inferred from homology"/>
<keyword evidence="2 5" id="KW-0812">Transmembrane</keyword>
<dbReference type="GO" id="GO:0005789">
    <property type="term" value="C:endoplasmic reticulum membrane"/>
    <property type="evidence" value="ECO:0007669"/>
    <property type="project" value="UniProtKB-SubCell"/>
</dbReference>
<evidence type="ECO:0000259" key="7">
    <source>
        <dbReference type="PROSITE" id="PS50030"/>
    </source>
</evidence>
<dbReference type="Proteomes" id="UP001150538">
    <property type="component" value="Unassembled WGS sequence"/>
</dbReference>
<keyword evidence="9" id="KW-1185">Reference proteome</keyword>
<evidence type="ECO:0000256" key="4">
    <source>
        <dbReference type="ARBA" id="ARBA00023136"/>
    </source>
</evidence>
<feature type="domain" description="UBA" evidence="7">
    <location>
        <begin position="253"/>
        <end position="293"/>
    </location>
</feature>
<evidence type="ECO:0000256" key="6">
    <source>
        <dbReference type="SAM" id="MobiDB-lite"/>
    </source>
</evidence>
<dbReference type="InterPro" id="IPR009060">
    <property type="entry name" value="UBA-like_sf"/>
</dbReference>
<dbReference type="InterPro" id="IPR015940">
    <property type="entry name" value="UBA"/>
</dbReference>
<dbReference type="CDD" id="cd14279">
    <property type="entry name" value="CUE"/>
    <property type="match status" value="1"/>
</dbReference>
<evidence type="ECO:0000256" key="1">
    <source>
        <dbReference type="ARBA" id="ARBA00004141"/>
    </source>
</evidence>
<protein>
    <recommendedName>
        <fullName evidence="5">Derlin</fullName>
    </recommendedName>
</protein>
<dbReference type="SUPFAM" id="SSF46934">
    <property type="entry name" value="UBA-like"/>
    <property type="match status" value="1"/>
</dbReference>
<feature type="transmembrane region" description="Helical" evidence="5">
    <location>
        <begin position="56"/>
        <end position="75"/>
    </location>
</feature>
<dbReference type="AlphaFoldDB" id="A0A9W8DP76"/>
<evidence type="ECO:0000313" key="9">
    <source>
        <dbReference type="Proteomes" id="UP001150538"/>
    </source>
</evidence>
<dbReference type="GO" id="GO:0004252">
    <property type="term" value="F:serine-type endopeptidase activity"/>
    <property type="evidence" value="ECO:0007669"/>
    <property type="project" value="TreeGrafter"/>
</dbReference>
<evidence type="ECO:0000256" key="5">
    <source>
        <dbReference type="RuleBase" id="RU363059"/>
    </source>
</evidence>
<feature type="region of interest" description="Disordered" evidence="6">
    <location>
        <begin position="230"/>
        <end position="253"/>
    </location>
</feature>
<reference evidence="8" key="1">
    <citation type="submission" date="2022-07" db="EMBL/GenBank/DDBJ databases">
        <title>Phylogenomic reconstructions and comparative analyses of Kickxellomycotina fungi.</title>
        <authorList>
            <person name="Reynolds N.K."/>
            <person name="Stajich J.E."/>
            <person name="Barry K."/>
            <person name="Grigoriev I.V."/>
            <person name="Crous P."/>
            <person name="Smith M.E."/>
        </authorList>
    </citation>
    <scope>NUCLEOTIDE SEQUENCE</scope>
    <source>
        <strain evidence="8">NBRC 100468</strain>
    </source>
</reference>
<feature type="transmembrane region" description="Helical" evidence="5">
    <location>
        <begin position="121"/>
        <end position="147"/>
    </location>
</feature>
<comment type="similarity">
    <text evidence="5">Belongs to the derlin family.</text>
</comment>
<dbReference type="SUPFAM" id="SSF144091">
    <property type="entry name" value="Rhomboid-like"/>
    <property type="match status" value="1"/>
</dbReference>
<organism evidence="8 9">
    <name type="scientific">Mycoemilia scoparia</name>
    <dbReference type="NCBI Taxonomy" id="417184"/>
    <lineage>
        <taxon>Eukaryota</taxon>
        <taxon>Fungi</taxon>
        <taxon>Fungi incertae sedis</taxon>
        <taxon>Zoopagomycota</taxon>
        <taxon>Kickxellomycotina</taxon>
        <taxon>Kickxellomycetes</taxon>
        <taxon>Kickxellales</taxon>
        <taxon>Kickxellaceae</taxon>
        <taxon>Mycoemilia</taxon>
    </lineage>
</organism>
<keyword evidence="5" id="KW-0256">Endoplasmic reticulum</keyword>
<sequence length="293" mass="32619">MSSSGFSGATVTKTWLLSLTALPIISSIVGLRPYIKLRIVPHITRKFQLWRLFTSATMFSSASDVFTGVLIIYNLRIIERLFGSRKYAAFLFVTGFVSKFLEVAISLILRQPRVNNIVPGPFALIAALVYQYYQLVPATGIVNIFGVNLSSKSGIYLLTAQLFYSRYPNSVAPALAGLAASMIYSSNIANLKQWRFPTSLSNFVSSRLGVYLKSNPPTIPDSLHAHLLQQQHQYQHNRSQNGNNSDPPQQQPPLDEELIELLQGMYPQKPRDEIVRALIQTGNDANRAAMALL</sequence>
<feature type="transmembrane region" description="Helical" evidence="5">
    <location>
        <begin position="15"/>
        <end position="35"/>
    </location>
</feature>
<keyword evidence="4 5" id="KW-0472">Membrane</keyword>
<dbReference type="EMBL" id="JANBPU010000343">
    <property type="protein sequence ID" value="KAJ1912455.1"/>
    <property type="molecule type" value="Genomic_DNA"/>
</dbReference>
<name>A0A9W8DP76_9FUNG</name>
<evidence type="ECO:0000256" key="2">
    <source>
        <dbReference type="ARBA" id="ARBA00022692"/>
    </source>
</evidence>
<comment type="function">
    <text evidence="5">May be involved in the degradation of misfolded endoplasmic reticulum (ER) luminal proteins.</text>
</comment>
<gene>
    <name evidence="8" type="ORF">H4219_005596</name>
</gene>
<comment type="subcellular location">
    <subcellularLocation>
        <location evidence="5">Endoplasmic reticulum membrane</location>
        <topology evidence="5">Multi-pass membrane protein</topology>
    </subcellularLocation>
    <subcellularLocation>
        <location evidence="1">Membrane</location>
        <topology evidence="1">Multi-pass membrane protein</topology>
    </subcellularLocation>
</comment>
<accession>A0A9W8DP76</accession>
<dbReference type="Pfam" id="PF04511">
    <property type="entry name" value="DER1"/>
    <property type="match status" value="1"/>
</dbReference>
<dbReference type="PANTHER" id="PTHR43066:SF21">
    <property type="entry name" value="UBIQUITIN-ASSOCIATED DOMAIN-CONTAINING PROTEIN 2"/>
    <property type="match status" value="1"/>
</dbReference>
<dbReference type="InterPro" id="IPR035952">
    <property type="entry name" value="Rhomboid-like_sf"/>
</dbReference>
<dbReference type="InterPro" id="IPR007599">
    <property type="entry name" value="DER1"/>
</dbReference>
<evidence type="ECO:0000256" key="3">
    <source>
        <dbReference type="ARBA" id="ARBA00022989"/>
    </source>
</evidence>
<dbReference type="PANTHER" id="PTHR43066">
    <property type="entry name" value="RHOMBOID-RELATED PROTEIN"/>
    <property type="match status" value="1"/>
</dbReference>
<evidence type="ECO:0000313" key="8">
    <source>
        <dbReference type="EMBL" id="KAJ1912455.1"/>
    </source>
</evidence>
<dbReference type="PROSITE" id="PS50030">
    <property type="entry name" value="UBA"/>
    <property type="match status" value="1"/>
</dbReference>
<dbReference type="Gene3D" id="1.20.1540.10">
    <property type="entry name" value="Rhomboid-like"/>
    <property type="match status" value="1"/>
</dbReference>